<dbReference type="PANTHER" id="PTHR43798:SF14">
    <property type="entry name" value="SERINE HYDROLASE-LIKE PROTEIN DDB_G0286239"/>
    <property type="match status" value="1"/>
</dbReference>
<dbReference type="SUPFAM" id="SSF53474">
    <property type="entry name" value="alpha/beta-Hydrolases"/>
    <property type="match status" value="1"/>
</dbReference>
<evidence type="ECO:0000313" key="4">
    <source>
        <dbReference type="EMBL" id="KLV09151.1"/>
    </source>
</evidence>
<dbReference type="InterPro" id="IPR050266">
    <property type="entry name" value="AB_hydrolase_sf"/>
</dbReference>
<dbReference type="OrthoDB" id="149912at2"/>
<dbReference type="InterPro" id="IPR000073">
    <property type="entry name" value="AB_hydrolase_1"/>
</dbReference>
<protein>
    <recommendedName>
        <fullName evidence="3">AB hydrolase-1 domain-containing protein</fullName>
    </recommendedName>
</protein>
<dbReference type="PRINTS" id="PR00111">
    <property type="entry name" value="ABHYDROLASE"/>
</dbReference>
<evidence type="ECO:0000313" key="5">
    <source>
        <dbReference type="Proteomes" id="UP000036097"/>
    </source>
</evidence>
<reference evidence="4 5" key="1">
    <citation type="submission" date="2015-05" db="EMBL/GenBank/DDBJ databases">
        <title>Photobacterium galathea sp. nov.</title>
        <authorList>
            <person name="Machado H."/>
            <person name="Gram L."/>
        </authorList>
    </citation>
    <scope>NUCLEOTIDE SEQUENCE [LARGE SCALE GENOMIC DNA]</scope>
    <source>
        <strain evidence="4 5">CGMCC 1.12159</strain>
    </source>
</reference>
<dbReference type="PATRIC" id="fig|1195763.3.peg.621"/>
<dbReference type="EMBL" id="LDOT01000002">
    <property type="protein sequence ID" value="KLV09151.1"/>
    <property type="molecule type" value="Genomic_DNA"/>
</dbReference>
<accession>A0A0J1HBY6</accession>
<name>A0A0J1HBY6_9GAMM</name>
<dbReference type="PANTHER" id="PTHR43798">
    <property type="entry name" value="MONOACYLGLYCEROL LIPASE"/>
    <property type="match status" value="1"/>
</dbReference>
<keyword evidence="2" id="KW-0378">Hydrolase</keyword>
<keyword evidence="5" id="KW-1185">Reference proteome</keyword>
<dbReference type="GO" id="GO:0016020">
    <property type="term" value="C:membrane"/>
    <property type="evidence" value="ECO:0007669"/>
    <property type="project" value="TreeGrafter"/>
</dbReference>
<dbReference type="InterPro" id="IPR029058">
    <property type="entry name" value="AB_hydrolase_fold"/>
</dbReference>
<proteinExistence type="inferred from homology"/>
<dbReference type="RefSeq" id="WP_047877312.1">
    <property type="nucleotide sequence ID" value="NZ_LDOT01000002.1"/>
</dbReference>
<organism evidence="4 5">
    <name type="scientific">Photobacterium aquae</name>
    <dbReference type="NCBI Taxonomy" id="1195763"/>
    <lineage>
        <taxon>Bacteria</taxon>
        <taxon>Pseudomonadati</taxon>
        <taxon>Pseudomonadota</taxon>
        <taxon>Gammaproteobacteria</taxon>
        <taxon>Vibrionales</taxon>
        <taxon>Vibrionaceae</taxon>
        <taxon>Photobacterium</taxon>
    </lineage>
</organism>
<evidence type="ECO:0000259" key="3">
    <source>
        <dbReference type="Pfam" id="PF00561"/>
    </source>
</evidence>
<gene>
    <name evidence="4" type="ORF">ABT56_02865</name>
</gene>
<feature type="domain" description="AB hydrolase-1" evidence="3">
    <location>
        <begin position="37"/>
        <end position="167"/>
    </location>
</feature>
<evidence type="ECO:0000256" key="1">
    <source>
        <dbReference type="ARBA" id="ARBA00008645"/>
    </source>
</evidence>
<sequence>MSPFTLGLAGASLHGLCSFPPSWLTDGGGAPRGLDKPVLLLLHGWQDNAASFTPLFPLLVDDYYLVALDWPGHGLSSHRSSDNYYHFVDYIDDLALVVDALPSNRVVLLGHSLGALVSVCYAAAFPERVDGAVLLEGLAPLSESPQNAVLRLRQGIESRQRFRLRQARLPRTMPDLELAVRLRCQINGLSPEQVRPLVERGTYNDGGRWFWRHDPRLRCDSLYRMGEEQAAAYVLSLSCPVLSIVGQSGFASLKGQSGRLPDWPTLIQHEVPGGHHCHLESPERVAEQIILFRSNMKNSVFEPNVS</sequence>
<comment type="similarity">
    <text evidence="1">Belongs to the AB hydrolase superfamily.</text>
</comment>
<dbReference type="STRING" id="1195763.ABT56_02865"/>
<dbReference type="Proteomes" id="UP000036097">
    <property type="component" value="Unassembled WGS sequence"/>
</dbReference>
<dbReference type="Gene3D" id="3.40.50.1820">
    <property type="entry name" value="alpha/beta hydrolase"/>
    <property type="match status" value="1"/>
</dbReference>
<dbReference type="GO" id="GO:0016787">
    <property type="term" value="F:hydrolase activity"/>
    <property type="evidence" value="ECO:0007669"/>
    <property type="project" value="UniProtKB-KW"/>
</dbReference>
<dbReference type="AlphaFoldDB" id="A0A0J1HBY6"/>
<evidence type="ECO:0000256" key="2">
    <source>
        <dbReference type="ARBA" id="ARBA00022801"/>
    </source>
</evidence>
<comment type="caution">
    <text evidence="4">The sequence shown here is derived from an EMBL/GenBank/DDBJ whole genome shotgun (WGS) entry which is preliminary data.</text>
</comment>
<dbReference type="Pfam" id="PF00561">
    <property type="entry name" value="Abhydrolase_1"/>
    <property type="match status" value="1"/>
</dbReference>